<evidence type="ECO:0000313" key="2">
    <source>
        <dbReference type="Proteomes" id="UP001177021"/>
    </source>
</evidence>
<comment type="caution">
    <text evidence="1">The sequence shown here is derived from an EMBL/GenBank/DDBJ whole genome shotgun (WGS) entry which is preliminary data.</text>
</comment>
<proteinExistence type="predicted"/>
<gene>
    <name evidence="1" type="ORF">MILVUS5_LOCUS1709</name>
</gene>
<protein>
    <submittedName>
        <fullName evidence="1">Uncharacterized protein</fullName>
    </submittedName>
</protein>
<accession>A0ACB0ICG2</accession>
<sequence length="371" mass="42868">MLQPTTTNTILPDELIDDILLRLPVRSLLRFKSVCKSWKTLITHPKFANIHLRSSTTSEDTSMANKQLIFFTKIEPYVILTYNLKQLFENPSTCAEPVISSFLKMKKYGNYGSCNGLLCLFDRSQCRLKLFNPSIRVKSKKSPQVFPPLDWTLRYYGFGYDQINDKYKFLVVLKDYDNGETLTKIYTFGEDSCKTIQNFPCNSNDSSGEYVSGTLNWIFNKVDDVNGVRQKSILSFDLNKETHREILLPPKDGGKVHRDSKLCVLSNCLCNIVYEESHWVVWLMKQIGVVESWTKLMIIPYEKFRSSSLPFNPIVEPLFISENGVVLLGDKLASKFVLYNLNTGELVYPSLSWEHPLYPRIQLESLVYPRW</sequence>
<organism evidence="1 2">
    <name type="scientific">Trifolium pratense</name>
    <name type="common">Red clover</name>
    <dbReference type="NCBI Taxonomy" id="57577"/>
    <lineage>
        <taxon>Eukaryota</taxon>
        <taxon>Viridiplantae</taxon>
        <taxon>Streptophyta</taxon>
        <taxon>Embryophyta</taxon>
        <taxon>Tracheophyta</taxon>
        <taxon>Spermatophyta</taxon>
        <taxon>Magnoliopsida</taxon>
        <taxon>eudicotyledons</taxon>
        <taxon>Gunneridae</taxon>
        <taxon>Pentapetalae</taxon>
        <taxon>rosids</taxon>
        <taxon>fabids</taxon>
        <taxon>Fabales</taxon>
        <taxon>Fabaceae</taxon>
        <taxon>Papilionoideae</taxon>
        <taxon>50 kb inversion clade</taxon>
        <taxon>NPAAA clade</taxon>
        <taxon>Hologalegina</taxon>
        <taxon>IRL clade</taxon>
        <taxon>Trifolieae</taxon>
        <taxon>Trifolium</taxon>
    </lineage>
</organism>
<dbReference type="EMBL" id="CASHSV030000001">
    <property type="protein sequence ID" value="CAJ2629800.1"/>
    <property type="molecule type" value="Genomic_DNA"/>
</dbReference>
<name>A0ACB0ICG2_TRIPR</name>
<dbReference type="Proteomes" id="UP001177021">
    <property type="component" value="Unassembled WGS sequence"/>
</dbReference>
<keyword evidence="2" id="KW-1185">Reference proteome</keyword>
<evidence type="ECO:0000313" key="1">
    <source>
        <dbReference type="EMBL" id="CAJ2629800.1"/>
    </source>
</evidence>
<reference evidence="1" key="1">
    <citation type="submission" date="2023-10" db="EMBL/GenBank/DDBJ databases">
        <authorList>
            <person name="Rodriguez Cubillos JULIANA M."/>
            <person name="De Vega J."/>
        </authorList>
    </citation>
    <scope>NUCLEOTIDE SEQUENCE</scope>
</reference>